<sequence length="89" mass="9574">MSIPSSGMEASGWLLASLPVAVAKEWNDLRMDKQMDGHKAACPRHEKSMCGPGAGRGCRPVPKLEAGSAYASQHRQCLARPRLASMPEL</sequence>
<evidence type="ECO:0000256" key="1">
    <source>
        <dbReference type="SAM" id="SignalP"/>
    </source>
</evidence>
<feature type="signal peptide" evidence="1">
    <location>
        <begin position="1"/>
        <end position="23"/>
    </location>
</feature>
<accession>H6QS37</accession>
<dbReference type="KEGG" id="pgr:PGTG_21686"/>
<reference evidence="3" key="1">
    <citation type="journal article" date="2011" name="Proc. Natl. Acad. Sci. U.S.A.">
        <title>Obligate biotrophy features unraveled by the genomic analysis of rust fungi.</title>
        <authorList>
            <person name="Duplessis S."/>
            <person name="Cuomo C.A."/>
            <person name="Lin Y.-C."/>
            <person name="Aerts A."/>
            <person name="Tisserant E."/>
            <person name="Veneault-Fourrey C."/>
            <person name="Joly D.L."/>
            <person name="Hacquard S."/>
            <person name="Amselem J."/>
            <person name="Cantarel B.L."/>
            <person name="Chiu R."/>
            <person name="Coutinho P.M."/>
            <person name="Feau N."/>
            <person name="Field M."/>
            <person name="Frey P."/>
            <person name="Gelhaye E."/>
            <person name="Goldberg J."/>
            <person name="Grabherr M.G."/>
            <person name="Kodira C.D."/>
            <person name="Kohler A."/>
            <person name="Kuees U."/>
            <person name="Lindquist E.A."/>
            <person name="Lucas S.M."/>
            <person name="Mago R."/>
            <person name="Mauceli E."/>
            <person name="Morin E."/>
            <person name="Murat C."/>
            <person name="Pangilinan J.L."/>
            <person name="Park R."/>
            <person name="Pearson M."/>
            <person name="Quesneville H."/>
            <person name="Rouhier N."/>
            <person name="Sakthikumar S."/>
            <person name="Salamov A.A."/>
            <person name="Schmutz J."/>
            <person name="Selles B."/>
            <person name="Shapiro H."/>
            <person name="Tanguay P."/>
            <person name="Tuskan G.A."/>
            <person name="Henrissat B."/>
            <person name="Van de Peer Y."/>
            <person name="Rouze P."/>
            <person name="Ellis J.G."/>
            <person name="Dodds P.N."/>
            <person name="Schein J.E."/>
            <person name="Zhong S."/>
            <person name="Hamelin R.C."/>
            <person name="Grigoriev I.V."/>
            <person name="Szabo L.J."/>
            <person name="Martin F."/>
        </authorList>
    </citation>
    <scope>NUCLEOTIDE SEQUENCE [LARGE SCALE GENOMIC DNA]</scope>
    <source>
        <strain evidence="3">CRL 75-36-700-3 / race SCCL</strain>
    </source>
</reference>
<dbReference type="OrthoDB" id="10273509at2759"/>
<protein>
    <submittedName>
        <fullName evidence="2">Uncharacterized protein</fullName>
    </submittedName>
</protein>
<keyword evidence="1" id="KW-0732">Signal</keyword>
<feature type="chain" id="PRO_5003605597" evidence="1">
    <location>
        <begin position="24"/>
        <end position="89"/>
    </location>
</feature>
<evidence type="ECO:0000313" key="2">
    <source>
        <dbReference type="EMBL" id="EHS63510.1"/>
    </source>
</evidence>
<dbReference type="VEuPathDB" id="FungiDB:PGTG_21686"/>
<gene>
    <name evidence="2" type="ORF">PGTG_21686</name>
</gene>
<dbReference type="HOGENOM" id="CLU_2623147_0_0_1"/>
<dbReference type="Proteomes" id="UP000008783">
    <property type="component" value="Unassembled WGS sequence"/>
</dbReference>
<dbReference type="RefSeq" id="XP_003889655.1">
    <property type="nucleotide sequence ID" value="XM_003889606.1"/>
</dbReference>
<dbReference type="GeneID" id="13542867"/>
<dbReference type="EMBL" id="DS178289">
    <property type="protein sequence ID" value="EHS63510.1"/>
    <property type="molecule type" value="Genomic_DNA"/>
</dbReference>
<evidence type="ECO:0000313" key="3">
    <source>
        <dbReference type="Proteomes" id="UP000008783"/>
    </source>
</evidence>
<proteinExistence type="predicted"/>
<dbReference type="AlphaFoldDB" id="H6QS37"/>
<organism evidence="2 3">
    <name type="scientific">Puccinia graminis f. sp. tritici (strain CRL 75-36-700-3 / race SCCL)</name>
    <name type="common">Black stem rust fungus</name>
    <dbReference type="NCBI Taxonomy" id="418459"/>
    <lineage>
        <taxon>Eukaryota</taxon>
        <taxon>Fungi</taxon>
        <taxon>Dikarya</taxon>
        <taxon>Basidiomycota</taxon>
        <taxon>Pucciniomycotina</taxon>
        <taxon>Pucciniomycetes</taxon>
        <taxon>Pucciniales</taxon>
        <taxon>Pucciniaceae</taxon>
        <taxon>Puccinia</taxon>
    </lineage>
</organism>
<dbReference type="InParanoid" id="H6QS37"/>
<name>H6QS37_PUCGT</name>
<keyword evidence="3" id="KW-1185">Reference proteome</keyword>